<dbReference type="SUPFAM" id="SSF53098">
    <property type="entry name" value="Ribonuclease H-like"/>
    <property type="match status" value="1"/>
</dbReference>
<dbReference type="RefSeq" id="WP_007788683.1">
    <property type="nucleotide sequence ID" value="NZ_ADGQ01000027.1"/>
</dbReference>
<dbReference type="Proteomes" id="UP000003244">
    <property type="component" value="Unassembled WGS sequence"/>
</dbReference>
<accession>E0E1Y9</accession>
<dbReference type="Pfam" id="PF00929">
    <property type="entry name" value="RNase_T"/>
    <property type="match status" value="1"/>
</dbReference>
<dbReference type="AlphaFoldDB" id="E0E1Y9"/>
<dbReference type="InterPro" id="IPR036397">
    <property type="entry name" value="RNaseH_sf"/>
</dbReference>
<feature type="domain" description="Exonuclease" evidence="1">
    <location>
        <begin position="18"/>
        <end position="212"/>
    </location>
</feature>
<keyword evidence="2" id="KW-0540">Nuclease</keyword>
<evidence type="ECO:0000313" key="3">
    <source>
        <dbReference type="Proteomes" id="UP000003244"/>
    </source>
</evidence>
<dbReference type="eggNOG" id="COG0847">
    <property type="taxonomic scope" value="Bacteria"/>
</dbReference>
<gene>
    <name evidence="2" type="ORF">HMPREF0634_1173</name>
</gene>
<dbReference type="Gene3D" id="3.40.50.10190">
    <property type="entry name" value="BRCT domain"/>
    <property type="match status" value="1"/>
</dbReference>
<dbReference type="SUPFAM" id="SSF52113">
    <property type="entry name" value="BRCT domain"/>
    <property type="match status" value="1"/>
</dbReference>
<dbReference type="EMBL" id="ADGQ01000027">
    <property type="protein sequence ID" value="EFM65097.1"/>
    <property type="molecule type" value="Genomic_DNA"/>
</dbReference>
<comment type="caution">
    <text evidence="2">The sequence shown here is derived from an EMBL/GenBank/DDBJ whole genome shotgun (WGS) entry which is preliminary data.</text>
</comment>
<keyword evidence="2" id="KW-0269">Exonuclease</keyword>
<name>E0E1Y9_9FIRM</name>
<evidence type="ECO:0000259" key="1">
    <source>
        <dbReference type="SMART" id="SM00479"/>
    </source>
</evidence>
<sequence length="460" mass="53719">MTIKCNKYDHKLKTLPETYVAIDLELTGNYCLNYIIELAALKVRDGVIIDEFSSLVRPPDYNVLEKRKGSKSGYKAKKIKSTVNVDGQEIYYIDEFIEDLTGISNEMIYSAEDETHVIKKFHDFIGDLPVIGHGMGNDIREIKDSFDRILDKDFENPCIDTFDLGEFAYGEKFSLIRLCDHLGIDNSDVHRARSDAYRTHLSYLNLLDDLDSKYGETYSQEFFQWMDRALMKQNRILKNRVMRSINAKNWSLKRQAYLEDHRLDLDFFNSKICLSNRIKLKNMPDFKNLAGEYNLKFTTSLDLECDYYIVKNFIYYTEDLDKQYIKKIVDLNRLGKSIRIMSIGELVTILENFEFIDDWEDEDCLSDIDFKDKRVFLYNDFNYESKDSIGKKLGDMGAIIVDDISGQVDYLIVGEGFDKPIFYDSKEYEILLAYLALGHNICVINEKKFWELTEVNEGEA</sequence>
<reference evidence="2 3" key="1">
    <citation type="submission" date="2010-08" db="EMBL/GenBank/DDBJ databases">
        <authorList>
            <person name="Harkins D.M."/>
            <person name="Madupu R."/>
            <person name="Durkin A.S."/>
            <person name="Torralba M."/>
            <person name="Methe B."/>
            <person name="Sutton G.G."/>
            <person name="Nelson K.E."/>
        </authorList>
    </citation>
    <scope>NUCLEOTIDE SEQUENCE [LARGE SCALE GENOMIC DNA]</scope>
    <source>
        <strain evidence="2 3">DSM 17678</strain>
    </source>
</reference>
<proteinExistence type="predicted"/>
<dbReference type="PANTHER" id="PTHR30231:SF41">
    <property type="entry name" value="DNA POLYMERASE III SUBUNIT EPSILON"/>
    <property type="match status" value="1"/>
</dbReference>
<organism evidence="2 3">
    <name type="scientific">Peptostreptococcus stomatis DSM 17678</name>
    <dbReference type="NCBI Taxonomy" id="596315"/>
    <lineage>
        <taxon>Bacteria</taxon>
        <taxon>Bacillati</taxon>
        <taxon>Bacillota</taxon>
        <taxon>Clostridia</taxon>
        <taxon>Peptostreptococcales</taxon>
        <taxon>Peptostreptococcaceae</taxon>
        <taxon>Peptostreptococcus</taxon>
    </lineage>
</organism>
<dbReference type="Gene3D" id="3.30.420.10">
    <property type="entry name" value="Ribonuclease H-like superfamily/Ribonuclease H"/>
    <property type="match status" value="1"/>
</dbReference>
<dbReference type="InterPro" id="IPR013520">
    <property type="entry name" value="Ribonucl_H"/>
</dbReference>
<protein>
    <submittedName>
        <fullName evidence="2">Exonuclease</fullName>
    </submittedName>
</protein>
<dbReference type="InterPro" id="IPR036420">
    <property type="entry name" value="BRCT_dom_sf"/>
</dbReference>
<dbReference type="CDD" id="cd06127">
    <property type="entry name" value="DEDDh"/>
    <property type="match status" value="1"/>
</dbReference>
<dbReference type="GO" id="GO:0008408">
    <property type="term" value="F:3'-5' exonuclease activity"/>
    <property type="evidence" value="ECO:0007669"/>
    <property type="project" value="TreeGrafter"/>
</dbReference>
<evidence type="ECO:0000313" key="2">
    <source>
        <dbReference type="EMBL" id="EFM65097.1"/>
    </source>
</evidence>
<dbReference type="PANTHER" id="PTHR30231">
    <property type="entry name" value="DNA POLYMERASE III SUBUNIT EPSILON"/>
    <property type="match status" value="1"/>
</dbReference>
<dbReference type="GeneID" id="84800231"/>
<dbReference type="GO" id="GO:0045004">
    <property type="term" value="P:DNA replication proofreading"/>
    <property type="evidence" value="ECO:0007669"/>
    <property type="project" value="TreeGrafter"/>
</dbReference>
<dbReference type="GO" id="GO:0005829">
    <property type="term" value="C:cytosol"/>
    <property type="evidence" value="ECO:0007669"/>
    <property type="project" value="TreeGrafter"/>
</dbReference>
<dbReference type="InterPro" id="IPR012337">
    <property type="entry name" value="RNaseH-like_sf"/>
</dbReference>
<keyword evidence="2" id="KW-0378">Hydrolase</keyword>
<dbReference type="STRING" id="596315.HMPREF0634_1173"/>
<dbReference type="SMART" id="SM00479">
    <property type="entry name" value="EXOIII"/>
    <property type="match status" value="1"/>
</dbReference>
<keyword evidence="3" id="KW-1185">Reference proteome</keyword>
<dbReference type="GO" id="GO:0003676">
    <property type="term" value="F:nucleic acid binding"/>
    <property type="evidence" value="ECO:0007669"/>
    <property type="project" value="InterPro"/>
</dbReference>